<dbReference type="InterPro" id="IPR056179">
    <property type="entry name" value="DHQS_C"/>
</dbReference>
<evidence type="ECO:0000313" key="6">
    <source>
        <dbReference type="Proteomes" id="UP000822688"/>
    </source>
</evidence>
<feature type="region of interest" description="Disordered" evidence="3">
    <location>
        <begin position="41"/>
        <end position="62"/>
    </location>
</feature>
<sequence>MGRLRAADFDDYITQSQSCSHLSTPRSQGYLCAVERAKDRHHHHHHAASAEMRSTTSSKRSLQEKRNINSASLILLAFDASVKEAYAHTAIVWAMENALKRGDTLAIVAVCASVRGPLGYRSKIGDEKWQSANRALVEHEIRQKLELWDAFPGLQNRCDEGGVKLVVAVKAAQRPEVVIVREAVNLNATLVILDKSLKNRRREFYVENLSCGVTRMRQSGGVEIVRAAKLVENHYRPSSSPTSVLTPVPGFRYGSDELDMLAISLQPKRASTSRLSAHSTATSSMPSRRSCSSYFTEQDAAMDDDLFSIFHFGSPRHDTEFIESVLHHARSPHAPGYESDEPESSSPSRELLTLTQIWRLTFVVGLGECVEIHLRSALRQGEGLLVGASPSALFLLQQGHESSSRVVSAGTPACYIAMEGAMTMRLAHVESDQRVLAVDSAGRARTIAVRHAITHPQPLVLVEAIGAGDETRRHSVMLHHSQSVCLSSGTKSLSVKNLKVGDKTLLRLRNWHQP</sequence>
<gene>
    <name evidence="5" type="ORF">KC19_12G171000</name>
</gene>
<dbReference type="EMBL" id="CM026433">
    <property type="protein sequence ID" value="KAG0555464.1"/>
    <property type="molecule type" value="Genomic_DNA"/>
</dbReference>
<evidence type="ECO:0000256" key="1">
    <source>
        <dbReference type="ARBA" id="ARBA00022605"/>
    </source>
</evidence>
<organism evidence="5 6">
    <name type="scientific">Ceratodon purpureus</name>
    <name type="common">Fire moss</name>
    <name type="synonym">Dicranum purpureum</name>
    <dbReference type="NCBI Taxonomy" id="3225"/>
    <lineage>
        <taxon>Eukaryota</taxon>
        <taxon>Viridiplantae</taxon>
        <taxon>Streptophyta</taxon>
        <taxon>Embryophyta</taxon>
        <taxon>Bryophyta</taxon>
        <taxon>Bryophytina</taxon>
        <taxon>Bryopsida</taxon>
        <taxon>Dicranidae</taxon>
        <taxon>Pseudoditrichales</taxon>
        <taxon>Ditrichaceae</taxon>
        <taxon>Ceratodon</taxon>
    </lineage>
</organism>
<reference evidence="5" key="1">
    <citation type="submission" date="2020-06" db="EMBL/GenBank/DDBJ databases">
        <title>WGS assembly of Ceratodon purpureus strain R40.</title>
        <authorList>
            <person name="Carey S.B."/>
            <person name="Jenkins J."/>
            <person name="Shu S."/>
            <person name="Lovell J.T."/>
            <person name="Sreedasyam A."/>
            <person name="Maumus F."/>
            <person name="Tiley G.P."/>
            <person name="Fernandez-Pozo N."/>
            <person name="Barry K."/>
            <person name="Chen C."/>
            <person name="Wang M."/>
            <person name="Lipzen A."/>
            <person name="Daum C."/>
            <person name="Saski C.A."/>
            <person name="Payton A.C."/>
            <person name="Mcbreen J.C."/>
            <person name="Conrad R.E."/>
            <person name="Kollar L.M."/>
            <person name="Olsson S."/>
            <person name="Huttunen S."/>
            <person name="Landis J.B."/>
            <person name="Wickett N.J."/>
            <person name="Johnson M.G."/>
            <person name="Rensing S.A."/>
            <person name="Grimwood J."/>
            <person name="Schmutz J."/>
            <person name="Mcdaniel S.F."/>
        </authorList>
    </citation>
    <scope>NUCLEOTIDE SEQUENCE</scope>
    <source>
        <strain evidence="5">R40</strain>
    </source>
</reference>
<dbReference type="GO" id="GO:0016491">
    <property type="term" value="F:oxidoreductase activity"/>
    <property type="evidence" value="ECO:0007669"/>
    <property type="project" value="InterPro"/>
</dbReference>
<dbReference type="Proteomes" id="UP000822688">
    <property type="component" value="Chromosome 12"/>
</dbReference>
<dbReference type="PANTHER" id="PTHR33563">
    <property type="match status" value="1"/>
</dbReference>
<proteinExistence type="predicted"/>
<keyword evidence="1" id="KW-0028">Amino-acid biosynthesis</keyword>
<dbReference type="InterPro" id="IPR002812">
    <property type="entry name" value="DHQS"/>
</dbReference>
<keyword evidence="6" id="KW-1185">Reference proteome</keyword>
<dbReference type="GO" id="GO:0008652">
    <property type="term" value="P:amino acid biosynthetic process"/>
    <property type="evidence" value="ECO:0007669"/>
    <property type="project" value="UniProtKB-KW"/>
</dbReference>
<dbReference type="Pfam" id="PF26558">
    <property type="entry name" value="DHQS_2nd"/>
    <property type="match status" value="1"/>
</dbReference>
<evidence type="ECO:0000256" key="3">
    <source>
        <dbReference type="SAM" id="MobiDB-lite"/>
    </source>
</evidence>
<dbReference type="PANTHER" id="PTHR33563:SF1">
    <property type="entry name" value="3-DEHYDROQUINATE SYNTHASE"/>
    <property type="match status" value="1"/>
</dbReference>
<dbReference type="CDD" id="cd00293">
    <property type="entry name" value="USP-like"/>
    <property type="match status" value="1"/>
</dbReference>
<protein>
    <recommendedName>
        <fullName evidence="4">3-dehydroquinate synthase C-terminal domain-containing protein</fullName>
    </recommendedName>
</protein>
<accession>A0A8T0GAR9</accession>
<dbReference type="AlphaFoldDB" id="A0A8T0GAR9"/>
<feature type="domain" description="3-dehydroquinate synthase C-terminal" evidence="4">
    <location>
        <begin position="364"/>
        <end position="509"/>
    </location>
</feature>
<evidence type="ECO:0000313" key="5">
    <source>
        <dbReference type="EMBL" id="KAG0555464.1"/>
    </source>
</evidence>
<dbReference type="InterPro" id="IPR014729">
    <property type="entry name" value="Rossmann-like_a/b/a_fold"/>
</dbReference>
<dbReference type="GO" id="GO:0003856">
    <property type="term" value="F:3-dehydroquinate synthase activity"/>
    <property type="evidence" value="ECO:0007669"/>
    <property type="project" value="InterPro"/>
</dbReference>
<evidence type="ECO:0000256" key="2">
    <source>
        <dbReference type="ARBA" id="ARBA00023141"/>
    </source>
</evidence>
<keyword evidence="2" id="KW-0057">Aromatic amino acid biosynthesis</keyword>
<dbReference type="Gene3D" id="3.40.50.620">
    <property type="entry name" value="HUPs"/>
    <property type="match status" value="1"/>
</dbReference>
<dbReference type="GO" id="GO:0009073">
    <property type="term" value="P:aromatic amino acid family biosynthetic process"/>
    <property type="evidence" value="ECO:0007669"/>
    <property type="project" value="UniProtKB-KW"/>
</dbReference>
<name>A0A8T0GAR9_CERPU</name>
<comment type="caution">
    <text evidence="5">The sequence shown here is derived from an EMBL/GenBank/DDBJ whole genome shotgun (WGS) entry which is preliminary data.</text>
</comment>
<evidence type="ECO:0000259" key="4">
    <source>
        <dbReference type="Pfam" id="PF26558"/>
    </source>
</evidence>